<dbReference type="InterPro" id="IPR050266">
    <property type="entry name" value="AB_hydrolase_sf"/>
</dbReference>
<accession>A0A7X5V9S5</accession>
<evidence type="ECO:0000313" key="3">
    <source>
        <dbReference type="Proteomes" id="UP000555407"/>
    </source>
</evidence>
<dbReference type="Proteomes" id="UP000555407">
    <property type="component" value="Unassembled WGS sequence"/>
</dbReference>
<proteinExistence type="predicted"/>
<dbReference type="GO" id="GO:0003824">
    <property type="term" value="F:catalytic activity"/>
    <property type="evidence" value="ECO:0007669"/>
    <property type="project" value="UniProtKB-ARBA"/>
</dbReference>
<sequence>MSTPRTLTLPDGVHPETLETERGAFATLTAVPDIGTPLGTVLLVPGWTGSKEDFAPLVDHLCRYGWRTVAVDQRGQYETTGPSDASAYTLAELGADVVAMSKALGGYSQLVGHSFGGLVAREAVLIDPSVFSTISLLCSGPAAFTDEATLQSLQMLAFGLENLPIGQVYDLKLEHDRQAPGYVAPAEDVAAFLRKRFTSNVPISLAEITRRLTDVEDKTDQLAKSGVRAQVLYGAADDGWPIPIQQAMAAALGVEAEVIPDAGHSPAIDQPAKTARLLVDFFHDYPSLLTS</sequence>
<organism evidence="2 3">
    <name type="scientific">Kribbella shirazensis</name>
    <dbReference type="NCBI Taxonomy" id="1105143"/>
    <lineage>
        <taxon>Bacteria</taxon>
        <taxon>Bacillati</taxon>
        <taxon>Actinomycetota</taxon>
        <taxon>Actinomycetes</taxon>
        <taxon>Propionibacteriales</taxon>
        <taxon>Kribbellaceae</taxon>
        <taxon>Kribbella</taxon>
    </lineage>
</organism>
<name>A0A7X5V9S5_9ACTN</name>
<gene>
    <name evidence="2" type="ORF">BJY22_002996</name>
</gene>
<reference evidence="2 3" key="1">
    <citation type="submission" date="2020-03" db="EMBL/GenBank/DDBJ databases">
        <title>Sequencing the genomes of 1000 actinobacteria strains.</title>
        <authorList>
            <person name="Klenk H.-P."/>
        </authorList>
    </citation>
    <scope>NUCLEOTIDE SEQUENCE [LARGE SCALE GENOMIC DNA]</scope>
    <source>
        <strain evidence="2 3">DSM 45490</strain>
    </source>
</reference>
<dbReference type="AlphaFoldDB" id="A0A7X5V9S5"/>
<dbReference type="EMBL" id="JAASRO010000001">
    <property type="protein sequence ID" value="NIK57279.1"/>
    <property type="molecule type" value="Genomic_DNA"/>
</dbReference>
<comment type="caution">
    <text evidence="2">The sequence shown here is derived from an EMBL/GenBank/DDBJ whole genome shotgun (WGS) entry which is preliminary data.</text>
</comment>
<dbReference type="PANTHER" id="PTHR43798">
    <property type="entry name" value="MONOACYLGLYCEROL LIPASE"/>
    <property type="match status" value="1"/>
</dbReference>
<evidence type="ECO:0000259" key="1">
    <source>
        <dbReference type="Pfam" id="PF12697"/>
    </source>
</evidence>
<dbReference type="RefSeq" id="WP_167207256.1">
    <property type="nucleotide sequence ID" value="NZ_JAASRO010000001.1"/>
</dbReference>
<protein>
    <submittedName>
        <fullName evidence="2">Pimeloyl-ACP methyl ester carboxylesterase</fullName>
    </submittedName>
</protein>
<dbReference type="SUPFAM" id="SSF53474">
    <property type="entry name" value="alpha/beta-Hydrolases"/>
    <property type="match status" value="1"/>
</dbReference>
<dbReference type="Pfam" id="PF12697">
    <property type="entry name" value="Abhydrolase_6"/>
    <property type="match status" value="1"/>
</dbReference>
<keyword evidence="3" id="KW-1185">Reference proteome</keyword>
<dbReference type="Gene3D" id="3.40.50.1820">
    <property type="entry name" value="alpha/beta hydrolase"/>
    <property type="match status" value="1"/>
</dbReference>
<dbReference type="InterPro" id="IPR029058">
    <property type="entry name" value="AB_hydrolase_fold"/>
</dbReference>
<evidence type="ECO:0000313" key="2">
    <source>
        <dbReference type="EMBL" id="NIK57279.1"/>
    </source>
</evidence>
<feature type="domain" description="AB hydrolase-1" evidence="1">
    <location>
        <begin position="41"/>
        <end position="276"/>
    </location>
</feature>
<dbReference type="InterPro" id="IPR000073">
    <property type="entry name" value="AB_hydrolase_1"/>
</dbReference>